<gene>
    <name evidence="2" type="ORF">GCM10017667_38180</name>
</gene>
<sequence>MHPTPACTVVWKQDINRPPQGRPPRARHPATASRPHPGTRHGAARPHRLRPDRHPRHPPPARPRPPHEHLAAKVLSWKHGGGTPPPQADIDQAALTLAGYARLLIDELHRTTAALLPTAPARQRARALCANAATLLATPALSPTGTLDPALARAQLVADLHTELDSLHPADPSGPHPAGDETP</sequence>
<feature type="region of interest" description="Disordered" evidence="1">
    <location>
        <begin position="1"/>
        <end position="67"/>
    </location>
</feature>
<evidence type="ECO:0000313" key="2">
    <source>
        <dbReference type="EMBL" id="GHG04141.1"/>
    </source>
</evidence>
<organism evidence="2 3">
    <name type="scientific">Streptomyces filamentosus</name>
    <name type="common">Streptomyces roseosporus</name>
    <dbReference type="NCBI Taxonomy" id="67294"/>
    <lineage>
        <taxon>Bacteria</taxon>
        <taxon>Bacillati</taxon>
        <taxon>Actinomycetota</taxon>
        <taxon>Actinomycetes</taxon>
        <taxon>Kitasatosporales</taxon>
        <taxon>Streptomycetaceae</taxon>
        <taxon>Streptomyces</taxon>
    </lineage>
</organism>
<evidence type="ECO:0000313" key="3">
    <source>
        <dbReference type="Proteomes" id="UP000632849"/>
    </source>
</evidence>
<accession>A0A919BPM2</accession>
<keyword evidence="3" id="KW-1185">Reference proteome</keyword>
<comment type="caution">
    <text evidence="2">The sequence shown here is derived from an EMBL/GenBank/DDBJ whole genome shotgun (WGS) entry which is preliminary data.</text>
</comment>
<dbReference type="EMBL" id="BNBE01000002">
    <property type="protein sequence ID" value="GHG04141.1"/>
    <property type="molecule type" value="Genomic_DNA"/>
</dbReference>
<feature type="compositionally biased region" description="Basic residues" evidence="1">
    <location>
        <begin position="37"/>
        <end position="59"/>
    </location>
</feature>
<proteinExistence type="predicted"/>
<dbReference type="RefSeq" id="WP_190042308.1">
    <property type="nucleotide sequence ID" value="NZ_BNBE01000002.1"/>
</dbReference>
<reference evidence="2" key="2">
    <citation type="submission" date="2020-09" db="EMBL/GenBank/DDBJ databases">
        <authorList>
            <person name="Sun Q."/>
            <person name="Ohkuma M."/>
        </authorList>
    </citation>
    <scope>NUCLEOTIDE SEQUENCE</scope>
    <source>
        <strain evidence="2">JCM 4122</strain>
    </source>
</reference>
<protein>
    <submittedName>
        <fullName evidence="2">Uncharacterized protein</fullName>
    </submittedName>
</protein>
<dbReference type="AlphaFoldDB" id="A0A919BPM2"/>
<reference evidence="2" key="1">
    <citation type="journal article" date="2014" name="Int. J. Syst. Evol. Microbiol.">
        <title>Complete genome sequence of Corynebacterium casei LMG S-19264T (=DSM 44701T), isolated from a smear-ripened cheese.</title>
        <authorList>
            <consortium name="US DOE Joint Genome Institute (JGI-PGF)"/>
            <person name="Walter F."/>
            <person name="Albersmeier A."/>
            <person name="Kalinowski J."/>
            <person name="Ruckert C."/>
        </authorList>
    </citation>
    <scope>NUCLEOTIDE SEQUENCE</scope>
    <source>
        <strain evidence="2">JCM 4122</strain>
    </source>
</reference>
<evidence type="ECO:0000256" key="1">
    <source>
        <dbReference type="SAM" id="MobiDB-lite"/>
    </source>
</evidence>
<dbReference type="Proteomes" id="UP000632849">
    <property type="component" value="Unassembled WGS sequence"/>
</dbReference>
<name>A0A919BPM2_STRFL</name>